<accession>W9GQL9</accession>
<reference evidence="1 2" key="1">
    <citation type="submission" date="2013-08" db="EMBL/GenBank/DDBJ databases">
        <title>The genome sequence of Skermanella stibiiresistens.</title>
        <authorList>
            <person name="Zhu W."/>
            <person name="Wang G."/>
        </authorList>
    </citation>
    <scope>NUCLEOTIDE SEQUENCE [LARGE SCALE GENOMIC DNA]</scope>
    <source>
        <strain evidence="1 2">SB22</strain>
    </source>
</reference>
<name>W9GQL9_9PROT</name>
<protein>
    <submittedName>
        <fullName evidence="1">Uncharacterized protein</fullName>
    </submittedName>
</protein>
<evidence type="ECO:0000313" key="2">
    <source>
        <dbReference type="Proteomes" id="UP000019486"/>
    </source>
</evidence>
<sequence>MKIRTDFLDAMTKANKTEIRTTVLLARLVETA</sequence>
<dbReference type="EMBL" id="AVFL01000051">
    <property type="protein sequence ID" value="EWY36165.1"/>
    <property type="molecule type" value="Genomic_DNA"/>
</dbReference>
<comment type="caution">
    <text evidence="1">The sequence shown here is derived from an EMBL/GenBank/DDBJ whole genome shotgun (WGS) entry which is preliminary data.</text>
</comment>
<dbReference type="AlphaFoldDB" id="W9GQL9"/>
<gene>
    <name evidence="1" type="ORF">N825_29845</name>
</gene>
<dbReference type="Proteomes" id="UP000019486">
    <property type="component" value="Unassembled WGS sequence"/>
</dbReference>
<keyword evidence="2" id="KW-1185">Reference proteome</keyword>
<organism evidence="1 2">
    <name type="scientific">Skermanella stibiiresistens SB22</name>
    <dbReference type="NCBI Taxonomy" id="1385369"/>
    <lineage>
        <taxon>Bacteria</taxon>
        <taxon>Pseudomonadati</taxon>
        <taxon>Pseudomonadota</taxon>
        <taxon>Alphaproteobacteria</taxon>
        <taxon>Rhodospirillales</taxon>
        <taxon>Azospirillaceae</taxon>
        <taxon>Skermanella</taxon>
    </lineage>
</organism>
<evidence type="ECO:0000313" key="1">
    <source>
        <dbReference type="EMBL" id="EWY36165.1"/>
    </source>
</evidence>
<proteinExistence type="predicted"/>
<dbReference type="STRING" id="1385369.N825_29845"/>